<dbReference type="InterPro" id="IPR014512">
    <property type="entry name" value="O_gly_hydro"/>
</dbReference>
<feature type="transmembrane region" description="Helical" evidence="1">
    <location>
        <begin position="26"/>
        <end position="44"/>
    </location>
</feature>
<organism evidence="2 3">
    <name type="scientific">Paenibacillus methanolicus</name>
    <dbReference type="NCBI Taxonomy" id="582686"/>
    <lineage>
        <taxon>Bacteria</taxon>
        <taxon>Bacillati</taxon>
        <taxon>Bacillota</taxon>
        <taxon>Bacilli</taxon>
        <taxon>Bacillales</taxon>
        <taxon>Paenibacillaceae</taxon>
        <taxon>Paenibacillus</taxon>
    </lineage>
</organism>
<dbReference type="Pfam" id="PF03663">
    <property type="entry name" value="Glyco_hydro_76"/>
    <property type="match status" value="1"/>
</dbReference>
<name>A0A5S5CAW3_9BACL</name>
<keyword evidence="1" id="KW-0472">Membrane</keyword>
<keyword evidence="1" id="KW-1133">Transmembrane helix</keyword>
<dbReference type="AlphaFoldDB" id="A0A5S5CAW3"/>
<gene>
    <name evidence="2" type="ORF">BCM02_103203</name>
</gene>
<keyword evidence="3" id="KW-1185">Reference proteome</keyword>
<sequence length="406" mass="45525">MHRLHAHRSAPASTNDEVKGLKRNRAIGLAAATIMIVGIVLAVLQADRLKEAFSPASSEWQNRADAAQAELAKSFWDEKRGLFNNAAPCIAQLCTDPFNYWWLAHAVDVLVDGYERTGNEAYKERLSKLYQGILDRNAGVMINDYYDDMEWMALAWLRAYDVTKEERYKQAALELWADIKAGWNEEMGGGIAWRKEQLDYKNTPANAPAVILAARLYRHFGNDEDLAWAKKIYDWQTKTLVDPESGLVWDGINRTGDGAVDKEWKFTYGQGVYIGAGVELYDATKESRYLDDARRTAGNLKTDFLSPATGMLPSEGDGDGGLFKGVLVRYLGELIEADPKRREPIELLKTNGDSLWEYGKSSESALFSNSWAQSPDAVVQLSTQLSGMMLLEQLAKFEKNGTLDER</sequence>
<dbReference type="InterPro" id="IPR005198">
    <property type="entry name" value="Glyco_hydro_76"/>
</dbReference>
<dbReference type="PANTHER" id="PTHR47791">
    <property type="entry name" value="MEIOTICALLY UP-REGULATED GENE 191 PROTEIN"/>
    <property type="match status" value="1"/>
</dbReference>
<dbReference type="Proteomes" id="UP000323257">
    <property type="component" value="Unassembled WGS sequence"/>
</dbReference>
<evidence type="ECO:0000313" key="2">
    <source>
        <dbReference type="EMBL" id="TYP76541.1"/>
    </source>
</evidence>
<dbReference type="PIRSF" id="PIRSF021505">
    <property type="entry name" value="O_gly_hdrol"/>
    <property type="match status" value="1"/>
</dbReference>
<dbReference type="InterPro" id="IPR053169">
    <property type="entry name" value="MUG_Protein"/>
</dbReference>
<dbReference type="InterPro" id="IPR008928">
    <property type="entry name" value="6-hairpin_glycosidase_sf"/>
</dbReference>
<dbReference type="PANTHER" id="PTHR47791:SF3">
    <property type="entry name" value="MEIOTICALLY UP-REGULATED GENE 191 PROTEIN"/>
    <property type="match status" value="1"/>
</dbReference>
<reference evidence="2 3" key="1">
    <citation type="submission" date="2019-07" db="EMBL/GenBank/DDBJ databases">
        <title>Genomic Encyclopedia of Type Strains, Phase III (KMG-III): the genomes of soil and plant-associated and newly described type strains.</title>
        <authorList>
            <person name="Whitman W."/>
        </authorList>
    </citation>
    <scope>NUCLEOTIDE SEQUENCE [LARGE SCALE GENOMIC DNA]</scope>
    <source>
        <strain evidence="2 3">BL24</strain>
    </source>
</reference>
<dbReference type="EMBL" id="VNHS01000003">
    <property type="protein sequence ID" value="TYP76541.1"/>
    <property type="molecule type" value="Genomic_DNA"/>
</dbReference>
<comment type="caution">
    <text evidence="2">The sequence shown here is derived from an EMBL/GenBank/DDBJ whole genome shotgun (WGS) entry which is preliminary data.</text>
</comment>
<keyword evidence="1" id="KW-0812">Transmembrane</keyword>
<dbReference type="GO" id="GO:0005975">
    <property type="term" value="P:carbohydrate metabolic process"/>
    <property type="evidence" value="ECO:0007669"/>
    <property type="project" value="InterPro"/>
</dbReference>
<accession>A0A5S5CAW3</accession>
<proteinExistence type="predicted"/>
<dbReference type="SUPFAM" id="SSF48208">
    <property type="entry name" value="Six-hairpin glycosidases"/>
    <property type="match status" value="1"/>
</dbReference>
<protein>
    <submittedName>
        <fullName evidence="2">Putative alpha-1,6-mannanase (GH76 family)</fullName>
    </submittedName>
</protein>
<evidence type="ECO:0000256" key="1">
    <source>
        <dbReference type="SAM" id="Phobius"/>
    </source>
</evidence>
<dbReference type="Gene3D" id="1.50.10.20">
    <property type="match status" value="1"/>
</dbReference>
<evidence type="ECO:0000313" key="3">
    <source>
        <dbReference type="Proteomes" id="UP000323257"/>
    </source>
</evidence>